<gene>
    <name evidence="1" type="ORF">GBAR_LOCUS20742</name>
</gene>
<name>A0AA35WX40_GEOBA</name>
<sequence length="81" mass="8896">MWLCWTLGEEGELSRKAVKAKLMVTVKSSPAAEKEAGNIRVPHEHRLRQSSANCLARHTLAIVIVTATESARAVPTTERAM</sequence>
<reference evidence="1" key="1">
    <citation type="submission" date="2023-03" db="EMBL/GenBank/DDBJ databases">
        <authorList>
            <person name="Steffen K."/>
            <person name="Cardenas P."/>
        </authorList>
    </citation>
    <scope>NUCLEOTIDE SEQUENCE</scope>
</reference>
<keyword evidence="2" id="KW-1185">Reference proteome</keyword>
<comment type="caution">
    <text evidence="1">The sequence shown here is derived from an EMBL/GenBank/DDBJ whole genome shotgun (WGS) entry which is preliminary data.</text>
</comment>
<organism evidence="1 2">
    <name type="scientific">Geodia barretti</name>
    <name type="common">Barrett's horny sponge</name>
    <dbReference type="NCBI Taxonomy" id="519541"/>
    <lineage>
        <taxon>Eukaryota</taxon>
        <taxon>Metazoa</taxon>
        <taxon>Porifera</taxon>
        <taxon>Demospongiae</taxon>
        <taxon>Heteroscleromorpha</taxon>
        <taxon>Tetractinellida</taxon>
        <taxon>Astrophorina</taxon>
        <taxon>Geodiidae</taxon>
        <taxon>Geodia</taxon>
    </lineage>
</organism>
<dbReference type="EMBL" id="CASHTH010002911">
    <property type="protein sequence ID" value="CAI8037073.1"/>
    <property type="molecule type" value="Genomic_DNA"/>
</dbReference>
<accession>A0AA35WX40</accession>
<protein>
    <submittedName>
        <fullName evidence="1">Uncharacterized protein</fullName>
    </submittedName>
</protein>
<evidence type="ECO:0000313" key="2">
    <source>
        <dbReference type="Proteomes" id="UP001174909"/>
    </source>
</evidence>
<evidence type="ECO:0000313" key="1">
    <source>
        <dbReference type="EMBL" id="CAI8037073.1"/>
    </source>
</evidence>
<dbReference type="AlphaFoldDB" id="A0AA35WX40"/>
<proteinExistence type="predicted"/>
<dbReference type="Proteomes" id="UP001174909">
    <property type="component" value="Unassembled WGS sequence"/>
</dbReference>